<protein>
    <submittedName>
        <fullName evidence="1">Uncharacterized protein</fullName>
    </submittedName>
</protein>
<organism evidence="1 2">
    <name type="scientific">Metallosphaera yellowstonensis MK1</name>
    <dbReference type="NCBI Taxonomy" id="671065"/>
    <lineage>
        <taxon>Archaea</taxon>
        <taxon>Thermoproteota</taxon>
        <taxon>Thermoprotei</taxon>
        <taxon>Sulfolobales</taxon>
        <taxon>Sulfolobaceae</taxon>
        <taxon>Metallosphaera</taxon>
    </lineage>
</organism>
<reference evidence="1 2" key="1">
    <citation type="submission" date="2012-01" db="EMBL/GenBank/DDBJ databases">
        <title>Improved High-Quality Draft sequence of Metallosphaera yellowstonensis MK1.</title>
        <authorList>
            <consortium name="US DOE Joint Genome Institute"/>
            <person name="Lucas S."/>
            <person name="Han J."/>
            <person name="Cheng J.-F."/>
            <person name="Goodwin L."/>
            <person name="Pitluck S."/>
            <person name="Peters L."/>
            <person name="Teshima H."/>
            <person name="Detter J.C."/>
            <person name="Han C."/>
            <person name="Tapia R."/>
            <person name="Land M."/>
            <person name="Hauser L."/>
            <person name="Kyrpides N."/>
            <person name="Kozubal M."/>
            <person name="Macur R.E."/>
            <person name="Jay Z."/>
            <person name="Inskeep W."/>
            <person name="Woyke T."/>
        </authorList>
    </citation>
    <scope>NUCLEOTIDE SEQUENCE [LARGE SCALE GENOMIC DNA]</scope>
    <source>
        <strain evidence="1 2">MK1</strain>
    </source>
</reference>
<dbReference type="Gene3D" id="1.10.10.10">
    <property type="entry name" value="Winged helix-like DNA-binding domain superfamily/Winged helix DNA-binding domain"/>
    <property type="match status" value="1"/>
</dbReference>
<accession>H2C5J9</accession>
<sequence length="45" mass="5116">MQILKDNGLIDIKKVITLSGPRTVIEITDKGTEVIKKYLDVIKKF</sequence>
<dbReference type="InterPro" id="IPR036390">
    <property type="entry name" value="WH_DNA-bd_sf"/>
</dbReference>
<dbReference type="SUPFAM" id="SSF46785">
    <property type="entry name" value="Winged helix' DNA-binding domain"/>
    <property type="match status" value="1"/>
</dbReference>
<evidence type="ECO:0000313" key="1">
    <source>
        <dbReference type="EMBL" id="EHP69076.1"/>
    </source>
</evidence>
<name>H2C5J9_9CREN</name>
<dbReference type="HOGENOM" id="CLU_3194582_0_0_2"/>
<dbReference type="STRING" id="671065.MetMK1DRAFT_00018220"/>
<dbReference type="AlphaFoldDB" id="H2C5J9"/>
<dbReference type="eggNOG" id="arCOG00732">
    <property type="taxonomic scope" value="Archaea"/>
</dbReference>
<proteinExistence type="predicted"/>
<dbReference type="Proteomes" id="UP000003980">
    <property type="component" value="Unassembled WGS sequence"/>
</dbReference>
<dbReference type="EMBL" id="JH597768">
    <property type="protein sequence ID" value="EHP69076.1"/>
    <property type="molecule type" value="Genomic_DNA"/>
</dbReference>
<dbReference type="InterPro" id="IPR036388">
    <property type="entry name" value="WH-like_DNA-bd_sf"/>
</dbReference>
<keyword evidence="2" id="KW-1185">Reference proteome</keyword>
<evidence type="ECO:0000313" key="2">
    <source>
        <dbReference type="Proteomes" id="UP000003980"/>
    </source>
</evidence>
<gene>
    <name evidence="1" type="ORF">MetMK1DRAFT_00018220</name>
</gene>